<dbReference type="OrthoDB" id="9802264at2"/>
<evidence type="ECO:0000256" key="1">
    <source>
        <dbReference type="ARBA" id="ARBA00004417"/>
    </source>
</evidence>
<name>A0A5B8L644_9HYPH</name>
<reference evidence="7" key="1">
    <citation type="submission" date="2020-04" db="EMBL/GenBank/DDBJ databases">
        <title>Nitratireductor sp. nov. isolated from mangrove soil.</title>
        <authorList>
            <person name="Ye Y."/>
        </authorList>
    </citation>
    <scope>NUCLEOTIDE SEQUENCE</scope>
    <source>
        <strain evidence="7">SY7</strain>
    </source>
</reference>
<accession>A0A5B8L644</accession>
<dbReference type="InterPro" id="IPR050093">
    <property type="entry name" value="ABC_SmlMolc_Importer"/>
</dbReference>
<dbReference type="PROSITE" id="PS50893">
    <property type="entry name" value="ABC_TRANSPORTER_2"/>
    <property type="match status" value="1"/>
</dbReference>
<dbReference type="Gene3D" id="3.40.50.300">
    <property type="entry name" value="P-loop containing nucleotide triphosphate hydrolases"/>
    <property type="match status" value="1"/>
</dbReference>
<dbReference type="GO" id="GO:0005524">
    <property type="term" value="F:ATP binding"/>
    <property type="evidence" value="ECO:0007669"/>
    <property type="project" value="UniProtKB-KW"/>
</dbReference>
<dbReference type="FunFam" id="3.40.50.300:FF:000042">
    <property type="entry name" value="Maltose/maltodextrin ABC transporter, ATP-binding protein"/>
    <property type="match status" value="1"/>
</dbReference>
<dbReference type="EMBL" id="CP042301">
    <property type="protein sequence ID" value="QDZ03252.1"/>
    <property type="molecule type" value="Genomic_DNA"/>
</dbReference>
<dbReference type="PANTHER" id="PTHR42781">
    <property type="entry name" value="SPERMIDINE/PUTRESCINE IMPORT ATP-BINDING PROTEIN POTA"/>
    <property type="match status" value="1"/>
</dbReference>
<dbReference type="InterPro" id="IPR003593">
    <property type="entry name" value="AAA+_ATPase"/>
</dbReference>
<gene>
    <name evidence="7" type="ORF">FQ775_08355</name>
</gene>
<dbReference type="InterPro" id="IPR013611">
    <property type="entry name" value="Transp-assoc_OB_typ2"/>
</dbReference>
<dbReference type="SUPFAM" id="SSF50331">
    <property type="entry name" value="MOP-like"/>
    <property type="match status" value="1"/>
</dbReference>
<evidence type="ECO:0000256" key="5">
    <source>
        <dbReference type="ARBA" id="ARBA00022840"/>
    </source>
</evidence>
<dbReference type="InterPro" id="IPR003439">
    <property type="entry name" value="ABC_transporter-like_ATP-bd"/>
</dbReference>
<evidence type="ECO:0000256" key="3">
    <source>
        <dbReference type="ARBA" id="ARBA00022448"/>
    </source>
</evidence>
<evidence type="ECO:0000313" key="8">
    <source>
        <dbReference type="Proteomes" id="UP000321389"/>
    </source>
</evidence>
<evidence type="ECO:0000256" key="2">
    <source>
        <dbReference type="ARBA" id="ARBA00005417"/>
    </source>
</evidence>
<dbReference type="Pfam" id="PF00005">
    <property type="entry name" value="ABC_tran"/>
    <property type="match status" value="1"/>
</dbReference>
<dbReference type="InterPro" id="IPR012340">
    <property type="entry name" value="NA-bd_OB-fold"/>
</dbReference>
<organism evidence="7 8">
    <name type="scientific">Nitratireductor mangrovi</name>
    <dbReference type="NCBI Taxonomy" id="2599600"/>
    <lineage>
        <taxon>Bacteria</taxon>
        <taxon>Pseudomonadati</taxon>
        <taxon>Pseudomonadota</taxon>
        <taxon>Alphaproteobacteria</taxon>
        <taxon>Hyphomicrobiales</taxon>
        <taxon>Phyllobacteriaceae</taxon>
        <taxon>Nitratireductor</taxon>
    </lineage>
</organism>
<dbReference type="InterPro" id="IPR017871">
    <property type="entry name" value="ABC_transporter-like_CS"/>
</dbReference>
<dbReference type="InterPro" id="IPR027417">
    <property type="entry name" value="P-loop_NTPase"/>
</dbReference>
<evidence type="ECO:0000313" key="7">
    <source>
        <dbReference type="EMBL" id="QDZ03252.1"/>
    </source>
</evidence>
<evidence type="ECO:0000259" key="6">
    <source>
        <dbReference type="PROSITE" id="PS50893"/>
    </source>
</evidence>
<comment type="subcellular location">
    <subcellularLocation>
        <location evidence="1">Cell inner membrane</location>
        <topology evidence="1">Peripheral membrane protein</topology>
    </subcellularLocation>
</comment>
<protein>
    <submittedName>
        <fullName evidence="7">ABC transporter ATP-binding protein</fullName>
    </submittedName>
</protein>
<dbReference type="RefSeq" id="WP_146301885.1">
    <property type="nucleotide sequence ID" value="NZ_CP042301.2"/>
</dbReference>
<dbReference type="PROSITE" id="PS00211">
    <property type="entry name" value="ABC_TRANSPORTER_1"/>
    <property type="match status" value="1"/>
</dbReference>
<comment type="similarity">
    <text evidence="2">Belongs to the ABC transporter superfamily.</text>
</comment>
<sequence length="345" mass="37366">MSGLALREVSKRFGTFKAVDNVDLEVPHGTFVCLLGPSGCGKTTLLRMIAGLEEPSEGAILLDDKDITPVATHNRDFGMVFQSLALFPHLDVGENIAYPLRIRGQSREAQKKRVEELLALIHLPGYADRPVSRLSGGQRQRVAIARALALSPRLFLLDEPLSALDAKLREAMQVELRQLQEKLGITTIVVTHDQREAMTMADLVVVMGQGRIHQAASPVEIYRRPADSFVADFIGSTNLIEIEADRAGRATAFDAALPGIELPDGATKALVSVRPEDVRLVAKDQGAFTGRVNFVRDLGGTIETFVEIGDKTIVAVTTPRERTATVAGDEVGVSLPAESCVVLKQ</sequence>
<dbReference type="PANTHER" id="PTHR42781:SF4">
    <property type="entry name" value="SPERMIDINE_PUTRESCINE IMPORT ATP-BINDING PROTEIN POTA"/>
    <property type="match status" value="1"/>
</dbReference>
<keyword evidence="8" id="KW-1185">Reference proteome</keyword>
<dbReference type="SUPFAM" id="SSF52540">
    <property type="entry name" value="P-loop containing nucleoside triphosphate hydrolases"/>
    <property type="match status" value="1"/>
</dbReference>
<dbReference type="GO" id="GO:0140359">
    <property type="term" value="F:ABC-type transporter activity"/>
    <property type="evidence" value="ECO:0007669"/>
    <property type="project" value="UniProtKB-ARBA"/>
</dbReference>
<dbReference type="Gene3D" id="2.40.50.100">
    <property type="match status" value="1"/>
</dbReference>
<dbReference type="GO" id="GO:0016887">
    <property type="term" value="F:ATP hydrolysis activity"/>
    <property type="evidence" value="ECO:0007669"/>
    <property type="project" value="InterPro"/>
</dbReference>
<keyword evidence="3" id="KW-0813">Transport</keyword>
<dbReference type="AlphaFoldDB" id="A0A5B8L644"/>
<proteinExistence type="inferred from homology"/>
<evidence type="ECO:0000256" key="4">
    <source>
        <dbReference type="ARBA" id="ARBA00022741"/>
    </source>
</evidence>
<dbReference type="Proteomes" id="UP000321389">
    <property type="component" value="Chromosome"/>
</dbReference>
<dbReference type="GO" id="GO:0043190">
    <property type="term" value="C:ATP-binding cassette (ABC) transporter complex"/>
    <property type="evidence" value="ECO:0007669"/>
    <property type="project" value="InterPro"/>
</dbReference>
<dbReference type="SMART" id="SM00382">
    <property type="entry name" value="AAA"/>
    <property type="match status" value="1"/>
</dbReference>
<keyword evidence="5 7" id="KW-0067">ATP-binding</keyword>
<dbReference type="InterPro" id="IPR008995">
    <property type="entry name" value="Mo/tungstate-bd_C_term_dom"/>
</dbReference>
<keyword evidence="4" id="KW-0547">Nucleotide-binding</keyword>
<dbReference type="Pfam" id="PF08402">
    <property type="entry name" value="TOBE_2"/>
    <property type="match status" value="1"/>
</dbReference>
<dbReference type="Gene3D" id="2.40.50.140">
    <property type="entry name" value="Nucleic acid-binding proteins"/>
    <property type="match status" value="1"/>
</dbReference>
<feature type="domain" description="ABC transporter" evidence="6">
    <location>
        <begin position="4"/>
        <end position="234"/>
    </location>
</feature>
<dbReference type="KEGG" id="niy:FQ775_08355"/>